<dbReference type="GO" id="GO:0009231">
    <property type="term" value="P:riboflavin biosynthetic process"/>
    <property type="evidence" value="ECO:0007669"/>
    <property type="project" value="UniProtKB-UniPathway"/>
</dbReference>
<evidence type="ECO:0000256" key="1">
    <source>
        <dbReference type="ARBA" id="ARBA00001947"/>
    </source>
</evidence>
<keyword evidence="4" id="KW-0686">Riboflavin biosynthesis</keyword>
<dbReference type="PANTHER" id="PTHR21327:SF18">
    <property type="entry name" value="3,4-DIHYDROXY-2-BUTANONE 4-PHOSPHATE SYNTHASE"/>
    <property type="match status" value="1"/>
</dbReference>
<evidence type="ECO:0000256" key="4">
    <source>
        <dbReference type="ARBA" id="ARBA00022619"/>
    </source>
</evidence>
<protein>
    <recommendedName>
        <fullName evidence="3">GTP cyclohydrolase II</fullName>
        <ecNumber evidence="3">3.5.4.25</ecNumber>
    </recommendedName>
</protein>
<keyword evidence="6" id="KW-0547">Nucleotide-binding</keyword>
<dbReference type="GO" id="GO:0046872">
    <property type="term" value="F:metal ion binding"/>
    <property type="evidence" value="ECO:0007669"/>
    <property type="project" value="UniProtKB-KW"/>
</dbReference>
<keyword evidence="9" id="KW-0342">GTP-binding</keyword>
<dbReference type="Proteomes" id="UP000319732">
    <property type="component" value="Unassembled WGS sequence"/>
</dbReference>
<dbReference type="InterPro" id="IPR036144">
    <property type="entry name" value="RibA-like_sf"/>
</dbReference>
<evidence type="ECO:0000256" key="10">
    <source>
        <dbReference type="ARBA" id="ARBA00049295"/>
    </source>
</evidence>
<evidence type="ECO:0000313" key="13">
    <source>
        <dbReference type="Proteomes" id="UP000319732"/>
    </source>
</evidence>
<evidence type="ECO:0000256" key="6">
    <source>
        <dbReference type="ARBA" id="ARBA00022741"/>
    </source>
</evidence>
<evidence type="ECO:0000256" key="2">
    <source>
        <dbReference type="ARBA" id="ARBA00004853"/>
    </source>
</evidence>
<dbReference type="GO" id="GO:0003935">
    <property type="term" value="F:GTP cyclohydrolase II activity"/>
    <property type="evidence" value="ECO:0007669"/>
    <property type="project" value="UniProtKB-EC"/>
</dbReference>
<dbReference type="Pfam" id="PF00925">
    <property type="entry name" value="GTP_cyclohydro2"/>
    <property type="match status" value="1"/>
</dbReference>
<dbReference type="NCBIfam" id="NF001591">
    <property type="entry name" value="PRK00393.1"/>
    <property type="match status" value="1"/>
</dbReference>
<name>A0A545SRW7_9GAMM</name>
<comment type="caution">
    <text evidence="12">The sequence shown here is derived from an EMBL/GenBank/DDBJ whole genome shotgun (WGS) entry which is preliminary data.</text>
</comment>
<evidence type="ECO:0000256" key="8">
    <source>
        <dbReference type="ARBA" id="ARBA00022833"/>
    </source>
</evidence>
<evidence type="ECO:0000313" key="12">
    <source>
        <dbReference type="EMBL" id="TQV67714.1"/>
    </source>
</evidence>
<evidence type="ECO:0000256" key="3">
    <source>
        <dbReference type="ARBA" id="ARBA00012762"/>
    </source>
</evidence>
<dbReference type="GO" id="GO:0005525">
    <property type="term" value="F:GTP binding"/>
    <property type="evidence" value="ECO:0007669"/>
    <property type="project" value="UniProtKB-KW"/>
</dbReference>
<dbReference type="CDD" id="cd00641">
    <property type="entry name" value="GTP_cyclohydro2"/>
    <property type="match status" value="1"/>
</dbReference>
<proteinExistence type="predicted"/>
<evidence type="ECO:0000256" key="9">
    <source>
        <dbReference type="ARBA" id="ARBA00023134"/>
    </source>
</evidence>
<keyword evidence="13" id="KW-1185">Reference proteome</keyword>
<comment type="pathway">
    <text evidence="2">Cofactor biosynthesis; riboflavin biosynthesis; 5-amino-6-(D-ribitylamino)uracil from GTP: step 1/4.</text>
</comment>
<dbReference type="Gene3D" id="3.40.50.10990">
    <property type="entry name" value="GTP cyclohydrolase II"/>
    <property type="match status" value="1"/>
</dbReference>
<comment type="catalytic activity">
    <reaction evidence="10">
        <text>GTP + 4 H2O = 2,5-diamino-6-hydroxy-4-(5-phosphoribosylamino)-pyrimidine + formate + 2 phosphate + 3 H(+)</text>
        <dbReference type="Rhea" id="RHEA:23704"/>
        <dbReference type="ChEBI" id="CHEBI:15377"/>
        <dbReference type="ChEBI" id="CHEBI:15378"/>
        <dbReference type="ChEBI" id="CHEBI:15740"/>
        <dbReference type="ChEBI" id="CHEBI:37565"/>
        <dbReference type="ChEBI" id="CHEBI:43474"/>
        <dbReference type="ChEBI" id="CHEBI:58614"/>
        <dbReference type="EC" id="3.5.4.25"/>
    </reaction>
</comment>
<keyword evidence="7 12" id="KW-0378">Hydrolase</keyword>
<organism evidence="12 13">
    <name type="scientific">Exilibacterium tricleocarpae</name>
    <dbReference type="NCBI Taxonomy" id="2591008"/>
    <lineage>
        <taxon>Bacteria</taxon>
        <taxon>Pseudomonadati</taxon>
        <taxon>Pseudomonadota</taxon>
        <taxon>Gammaproteobacteria</taxon>
        <taxon>Cellvibrionales</taxon>
        <taxon>Cellvibrionaceae</taxon>
        <taxon>Exilibacterium</taxon>
    </lineage>
</organism>
<dbReference type="GO" id="GO:0005829">
    <property type="term" value="C:cytosol"/>
    <property type="evidence" value="ECO:0007669"/>
    <property type="project" value="TreeGrafter"/>
</dbReference>
<comment type="cofactor">
    <cofactor evidence="1">
        <name>Zn(2+)</name>
        <dbReference type="ChEBI" id="CHEBI:29105"/>
    </cofactor>
</comment>
<dbReference type="AlphaFoldDB" id="A0A545SRW7"/>
<dbReference type="EC" id="3.5.4.25" evidence="3"/>
<dbReference type="UniPathway" id="UPA00275"/>
<keyword evidence="5" id="KW-0479">Metal-binding</keyword>
<keyword evidence="8" id="KW-0862">Zinc</keyword>
<gene>
    <name evidence="12" type="primary">ribA</name>
    <name evidence="12" type="ORF">FKG94_25150</name>
</gene>
<dbReference type="InterPro" id="IPR000926">
    <property type="entry name" value="RibA"/>
</dbReference>
<accession>A0A545SRW7</accession>
<dbReference type="SUPFAM" id="SSF142695">
    <property type="entry name" value="RibA-like"/>
    <property type="match status" value="1"/>
</dbReference>
<dbReference type="OrthoDB" id="9793111at2"/>
<evidence type="ECO:0000259" key="11">
    <source>
        <dbReference type="Pfam" id="PF00925"/>
    </source>
</evidence>
<feature type="domain" description="GTP cyclohydrolase II" evidence="11">
    <location>
        <begin position="20"/>
        <end position="170"/>
    </location>
</feature>
<dbReference type="EMBL" id="VHSG01000034">
    <property type="protein sequence ID" value="TQV67714.1"/>
    <property type="molecule type" value="Genomic_DNA"/>
</dbReference>
<evidence type="ECO:0000256" key="5">
    <source>
        <dbReference type="ARBA" id="ARBA00022723"/>
    </source>
</evidence>
<sequence length="199" mass="22662">MPKATIRNSVGIYLAEIDSEATFYTFDGLIDQKEHLLISFEGDREKSPLVRVHSECLTGDVFQSKKCDCGPQLKESMKILSEKGGLLLYLRQEGRGIGLYNKLDTYKLQECGYDTFESNNLLGFKDDLREYKVVIQMLRAIDIDAIKLITNNPDKVEQIEVNGIKVVQRLSTGAYINAHNESYLRSKVERQGHKIAYSF</sequence>
<dbReference type="PANTHER" id="PTHR21327">
    <property type="entry name" value="GTP CYCLOHYDROLASE II-RELATED"/>
    <property type="match status" value="1"/>
</dbReference>
<evidence type="ECO:0000256" key="7">
    <source>
        <dbReference type="ARBA" id="ARBA00022801"/>
    </source>
</evidence>
<dbReference type="InterPro" id="IPR032677">
    <property type="entry name" value="GTP_cyclohydro_II"/>
</dbReference>
<reference evidence="12 13" key="1">
    <citation type="submission" date="2019-06" db="EMBL/GenBank/DDBJ databases">
        <title>Whole genome sequence for Cellvibrionaceae sp. R142.</title>
        <authorList>
            <person name="Wang G."/>
        </authorList>
    </citation>
    <scope>NUCLEOTIDE SEQUENCE [LARGE SCALE GENOMIC DNA]</scope>
    <source>
        <strain evidence="12 13">R142</strain>
    </source>
</reference>